<dbReference type="GO" id="GO:0005874">
    <property type="term" value="C:microtubule"/>
    <property type="evidence" value="ECO:0007669"/>
    <property type="project" value="UniProtKB-KW"/>
</dbReference>
<dbReference type="Proteomes" id="UP000288805">
    <property type="component" value="Unassembled WGS sequence"/>
</dbReference>
<dbReference type="PRINTS" id="PR01163">
    <property type="entry name" value="BETATUBULIN"/>
</dbReference>
<evidence type="ECO:0000313" key="6">
    <source>
        <dbReference type="Proteomes" id="UP000288805"/>
    </source>
</evidence>
<evidence type="ECO:0000256" key="3">
    <source>
        <dbReference type="ARBA" id="ARBA00022741"/>
    </source>
</evidence>
<dbReference type="SUPFAM" id="SSF52490">
    <property type="entry name" value="Tubulin nucleotide-binding domain-like"/>
    <property type="match status" value="1"/>
</dbReference>
<dbReference type="InterPro" id="IPR000217">
    <property type="entry name" value="Tubulin"/>
</dbReference>
<evidence type="ECO:0000256" key="1">
    <source>
        <dbReference type="ARBA" id="ARBA00009636"/>
    </source>
</evidence>
<protein>
    <submittedName>
        <fullName evidence="5">Tubulin beta-1 chain</fullName>
    </submittedName>
</protein>
<comment type="similarity">
    <text evidence="1">Belongs to the tubulin family.</text>
</comment>
<dbReference type="GO" id="GO:0003924">
    <property type="term" value="F:GTPase activity"/>
    <property type="evidence" value="ECO:0007669"/>
    <property type="project" value="InterPro"/>
</dbReference>
<dbReference type="InterPro" id="IPR036525">
    <property type="entry name" value="Tubulin/FtsZ_GTPase_sf"/>
</dbReference>
<keyword evidence="3" id="KW-0547">Nucleotide-binding</keyword>
<evidence type="ECO:0000256" key="4">
    <source>
        <dbReference type="ARBA" id="ARBA00023134"/>
    </source>
</evidence>
<dbReference type="PANTHER" id="PTHR11588">
    <property type="entry name" value="TUBULIN"/>
    <property type="match status" value="1"/>
</dbReference>
<reference evidence="5 6" key="1">
    <citation type="journal article" date="2018" name="PLoS Genet.">
        <title>Population sequencing reveals clonal diversity and ancestral inbreeding in the grapevine cultivar Chardonnay.</title>
        <authorList>
            <person name="Roach M.J."/>
            <person name="Johnson D.L."/>
            <person name="Bohlmann J."/>
            <person name="van Vuuren H.J."/>
            <person name="Jones S.J."/>
            <person name="Pretorius I.S."/>
            <person name="Schmidt S.A."/>
            <person name="Borneman A.R."/>
        </authorList>
    </citation>
    <scope>NUCLEOTIDE SEQUENCE [LARGE SCALE GENOMIC DNA]</scope>
    <source>
        <strain evidence="6">cv. Chardonnay</strain>
        <tissue evidence="5">Leaf</tissue>
    </source>
</reference>
<dbReference type="AlphaFoldDB" id="A0A438HVG8"/>
<sequence>MKSFTGNVGTRSKPKLWEVVHAKHDIDSIGYYQGQFSWIWSRVPWTTPHYLFTSLLKMQMSVRFWTTKLYNICYRTLKLTMPNFGDSNHLVSTTMSGVTCCLYFPSQLDSYLRKLAVNLIPFTRLHFFYGWVCTSHILWVLAVPCPYSPRTYLVDVGCKEHDVCN</sequence>
<accession>A0A438HVG8</accession>
<evidence type="ECO:0000313" key="5">
    <source>
        <dbReference type="EMBL" id="RVW88438.1"/>
    </source>
</evidence>
<dbReference type="GO" id="GO:0005200">
    <property type="term" value="F:structural constituent of cytoskeleton"/>
    <property type="evidence" value="ECO:0007669"/>
    <property type="project" value="InterPro"/>
</dbReference>
<dbReference type="Gene3D" id="3.40.50.1440">
    <property type="entry name" value="Tubulin/FtsZ, GTPase domain"/>
    <property type="match status" value="1"/>
</dbReference>
<dbReference type="GO" id="GO:0007017">
    <property type="term" value="P:microtubule-based process"/>
    <property type="evidence" value="ECO:0007669"/>
    <property type="project" value="InterPro"/>
</dbReference>
<gene>
    <name evidence="5" type="primary">TUBB1_6</name>
    <name evidence="5" type="ORF">CK203_043857</name>
</gene>
<proteinExistence type="inferred from homology"/>
<evidence type="ECO:0000256" key="2">
    <source>
        <dbReference type="ARBA" id="ARBA00022701"/>
    </source>
</evidence>
<comment type="caution">
    <text evidence="5">The sequence shown here is derived from an EMBL/GenBank/DDBJ whole genome shotgun (WGS) entry which is preliminary data.</text>
</comment>
<keyword evidence="2" id="KW-0493">Microtubule</keyword>
<name>A0A438HVG8_VITVI</name>
<dbReference type="InterPro" id="IPR002453">
    <property type="entry name" value="Beta_tubulin"/>
</dbReference>
<dbReference type="EMBL" id="QGNW01000173">
    <property type="protein sequence ID" value="RVW88438.1"/>
    <property type="molecule type" value="Genomic_DNA"/>
</dbReference>
<keyword evidence="4" id="KW-0342">GTP-binding</keyword>
<dbReference type="GO" id="GO:0005525">
    <property type="term" value="F:GTP binding"/>
    <property type="evidence" value="ECO:0007669"/>
    <property type="project" value="UniProtKB-KW"/>
</dbReference>
<organism evidence="5 6">
    <name type="scientific">Vitis vinifera</name>
    <name type="common">Grape</name>
    <dbReference type="NCBI Taxonomy" id="29760"/>
    <lineage>
        <taxon>Eukaryota</taxon>
        <taxon>Viridiplantae</taxon>
        <taxon>Streptophyta</taxon>
        <taxon>Embryophyta</taxon>
        <taxon>Tracheophyta</taxon>
        <taxon>Spermatophyta</taxon>
        <taxon>Magnoliopsida</taxon>
        <taxon>eudicotyledons</taxon>
        <taxon>Gunneridae</taxon>
        <taxon>Pentapetalae</taxon>
        <taxon>rosids</taxon>
        <taxon>Vitales</taxon>
        <taxon>Vitaceae</taxon>
        <taxon>Viteae</taxon>
        <taxon>Vitis</taxon>
    </lineage>
</organism>